<evidence type="ECO:0000313" key="3">
    <source>
        <dbReference type="EMBL" id="KAJ3569523.1"/>
    </source>
</evidence>
<dbReference type="PANTHER" id="PTHR40465">
    <property type="entry name" value="CHROMOSOME 1, WHOLE GENOME SHOTGUN SEQUENCE"/>
    <property type="match status" value="1"/>
</dbReference>
<feature type="transmembrane region" description="Helical" evidence="1">
    <location>
        <begin position="90"/>
        <end position="114"/>
    </location>
</feature>
<protein>
    <recommendedName>
        <fullName evidence="2">DUF6534 domain-containing protein</fullName>
    </recommendedName>
</protein>
<organism evidence="3 4">
    <name type="scientific">Leucocoprinus birnbaumii</name>
    <dbReference type="NCBI Taxonomy" id="56174"/>
    <lineage>
        <taxon>Eukaryota</taxon>
        <taxon>Fungi</taxon>
        <taxon>Dikarya</taxon>
        <taxon>Basidiomycota</taxon>
        <taxon>Agaricomycotina</taxon>
        <taxon>Agaricomycetes</taxon>
        <taxon>Agaricomycetidae</taxon>
        <taxon>Agaricales</taxon>
        <taxon>Agaricineae</taxon>
        <taxon>Agaricaceae</taxon>
        <taxon>Leucocoprinus</taxon>
    </lineage>
</organism>
<name>A0AAD5VXC5_9AGAR</name>
<evidence type="ECO:0000259" key="2">
    <source>
        <dbReference type="Pfam" id="PF20152"/>
    </source>
</evidence>
<dbReference type="InterPro" id="IPR045339">
    <property type="entry name" value="DUF6534"/>
</dbReference>
<dbReference type="PANTHER" id="PTHR40465:SF1">
    <property type="entry name" value="DUF6534 DOMAIN-CONTAINING PROTEIN"/>
    <property type="match status" value="1"/>
</dbReference>
<keyword evidence="1" id="KW-1133">Transmembrane helix</keyword>
<feature type="transmembrane region" description="Helical" evidence="1">
    <location>
        <begin position="126"/>
        <end position="149"/>
    </location>
</feature>
<gene>
    <name evidence="3" type="ORF">NP233_g4988</name>
</gene>
<feature type="transmembrane region" description="Helical" evidence="1">
    <location>
        <begin position="161"/>
        <end position="181"/>
    </location>
</feature>
<feature type="domain" description="DUF6534" evidence="2">
    <location>
        <begin position="169"/>
        <end position="223"/>
    </location>
</feature>
<reference evidence="3" key="1">
    <citation type="submission" date="2022-07" db="EMBL/GenBank/DDBJ databases">
        <title>Genome Sequence of Leucocoprinus birnbaumii.</title>
        <authorList>
            <person name="Buettner E."/>
        </authorList>
    </citation>
    <scope>NUCLEOTIDE SEQUENCE</scope>
    <source>
        <strain evidence="3">VT141</strain>
    </source>
</reference>
<feature type="transmembrane region" description="Helical" evidence="1">
    <location>
        <begin position="202"/>
        <end position="225"/>
    </location>
</feature>
<dbReference type="EMBL" id="JANIEX010000283">
    <property type="protein sequence ID" value="KAJ3569523.1"/>
    <property type="molecule type" value="Genomic_DNA"/>
</dbReference>
<dbReference type="AlphaFoldDB" id="A0AAD5VXC5"/>
<dbReference type="Proteomes" id="UP001213000">
    <property type="component" value="Unassembled WGS sequence"/>
</dbReference>
<keyword evidence="1" id="KW-0812">Transmembrane</keyword>
<keyword evidence="4" id="KW-1185">Reference proteome</keyword>
<feature type="transmembrane region" description="Helical" evidence="1">
    <location>
        <begin position="20"/>
        <end position="40"/>
    </location>
</feature>
<sequence>MDSPSIPQLPENAWLVLGPPIVGVTLNWWLYGIFLMQYFVYLNQVKDRDGKFLRGIVHCLFILDSAQTFMTMDDVFFWFVRNYGDYQKMFVFNLAAIDSPLLDAIIAITVQLVYCWRMWKIGGWKVLPLLSAACAVAACVGGMIAGVHSTLDPTNHERPAVYLWLFGNAVTDIIIACSMAYMLMQFKTTETSTKTMTIIKRILMLTFETNAVTAALAVALVTIFLTPSITPPVQ</sequence>
<comment type="caution">
    <text evidence="3">The sequence shown here is derived from an EMBL/GenBank/DDBJ whole genome shotgun (WGS) entry which is preliminary data.</text>
</comment>
<dbReference type="Pfam" id="PF20152">
    <property type="entry name" value="DUF6534"/>
    <property type="match status" value="1"/>
</dbReference>
<proteinExistence type="predicted"/>
<keyword evidence="1" id="KW-0472">Membrane</keyword>
<evidence type="ECO:0000256" key="1">
    <source>
        <dbReference type="SAM" id="Phobius"/>
    </source>
</evidence>
<feature type="transmembrane region" description="Helical" evidence="1">
    <location>
        <begin position="52"/>
        <end position="70"/>
    </location>
</feature>
<accession>A0AAD5VXC5</accession>
<evidence type="ECO:0000313" key="4">
    <source>
        <dbReference type="Proteomes" id="UP001213000"/>
    </source>
</evidence>